<name>A0AAV5GGT8_9BASI</name>
<dbReference type="EMBL" id="BQKY01000009">
    <property type="protein sequence ID" value="GJN91801.1"/>
    <property type="molecule type" value="Genomic_DNA"/>
</dbReference>
<sequence>MAQAHSTQQHQGPSLLVLGPTTAAVFGFTSGLVSASKLASKQFLAENAHRLPTTVQGWYFYQKTKNYRVLWAGIKGGLRTGARLGLWTGAFLGLEEVVDSSLRSGIELAGPGAQLQGAKTKWVSGGVAGLGLAGAAGWYYRLSRHTAAKRLFLGFALGSVAGALITEHEVDMLIFVAQSSPTGSDTSCPGAPSTTSSARPE</sequence>
<evidence type="ECO:0000256" key="1">
    <source>
        <dbReference type="SAM" id="MobiDB-lite"/>
    </source>
</evidence>
<comment type="caution">
    <text evidence="2">The sequence shown here is derived from an EMBL/GenBank/DDBJ whole genome shotgun (WGS) entry which is preliminary data.</text>
</comment>
<accession>A0AAV5GGT8</accession>
<dbReference type="Proteomes" id="UP001342314">
    <property type="component" value="Unassembled WGS sequence"/>
</dbReference>
<dbReference type="PANTHER" id="PTHR37852">
    <property type="entry name" value="YALI0B21208P"/>
    <property type="match status" value="1"/>
</dbReference>
<reference evidence="2 3" key="1">
    <citation type="submission" date="2021-12" db="EMBL/GenBank/DDBJ databases">
        <title>High titer production of polyol ester of fatty acids by Rhodotorula paludigena BS15 towards product separation-free biomass refinery.</title>
        <authorList>
            <person name="Mano J."/>
            <person name="Ono H."/>
            <person name="Tanaka T."/>
            <person name="Naito K."/>
            <person name="Sushida H."/>
            <person name="Ike M."/>
            <person name="Tokuyasu K."/>
            <person name="Kitaoka M."/>
        </authorList>
    </citation>
    <scope>NUCLEOTIDE SEQUENCE [LARGE SCALE GENOMIC DNA]</scope>
    <source>
        <strain evidence="2 3">BS15</strain>
    </source>
</reference>
<feature type="region of interest" description="Disordered" evidence="1">
    <location>
        <begin position="180"/>
        <end position="201"/>
    </location>
</feature>
<dbReference type="PANTHER" id="PTHR37852:SF1">
    <property type="entry name" value="HIG1 DOMAIN-CONTAINING PROTEIN"/>
    <property type="match status" value="1"/>
</dbReference>
<evidence type="ECO:0000313" key="3">
    <source>
        <dbReference type="Proteomes" id="UP001342314"/>
    </source>
</evidence>
<organism evidence="2 3">
    <name type="scientific">Rhodotorula paludigena</name>
    <dbReference type="NCBI Taxonomy" id="86838"/>
    <lineage>
        <taxon>Eukaryota</taxon>
        <taxon>Fungi</taxon>
        <taxon>Dikarya</taxon>
        <taxon>Basidiomycota</taxon>
        <taxon>Pucciniomycotina</taxon>
        <taxon>Microbotryomycetes</taxon>
        <taxon>Sporidiobolales</taxon>
        <taxon>Sporidiobolaceae</taxon>
        <taxon>Rhodotorula</taxon>
    </lineage>
</organism>
<protein>
    <submittedName>
        <fullName evidence="2">Uncharacterized protein</fullName>
    </submittedName>
</protein>
<dbReference type="AlphaFoldDB" id="A0AAV5GGT8"/>
<proteinExistence type="predicted"/>
<evidence type="ECO:0000313" key="2">
    <source>
        <dbReference type="EMBL" id="GJN91801.1"/>
    </source>
</evidence>
<gene>
    <name evidence="2" type="ORF">Rhopal_004824-T1</name>
</gene>
<keyword evidence="3" id="KW-1185">Reference proteome</keyword>